<proteinExistence type="predicted"/>
<reference evidence="2" key="1">
    <citation type="submission" date="2020-04" db="EMBL/GenBank/DDBJ databases">
        <authorList>
            <person name="Alioto T."/>
            <person name="Alioto T."/>
            <person name="Gomez Garrido J."/>
        </authorList>
    </citation>
    <scope>NUCLEOTIDE SEQUENCE</scope>
    <source>
        <strain evidence="2">A484AB</strain>
    </source>
</reference>
<evidence type="ECO:0000256" key="1">
    <source>
        <dbReference type="SAM" id="MobiDB-lite"/>
    </source>
</evidence>
<comment type="caution">
    <text evidence="2">The sequence shown here is derived from an EMBL/GenBank/DDBJ whole genome shotgun (WGS) entry which is preliminary data.</text>
</comment>
<dbReference type="AlphaFoldDB" id="A0A6S7LNM1"/>
<accession>A0A6S7LNM1</accession>
<dbReference type="Proteomes" id="UP001152795">
    <property type="component" value="Unassembled WGS sequence"/>
</dbReference>
<name>A0A6S7LNM1_PARCT</name>
<feature type="compositionally biased region" description="Acidic residues" evidence="1">
    <location>
        <begin position="183"/>
        <end position="192"/>
    </location>
</feature>
<protein>
    <submittedName>
        <fullName evidence="2">Uncharacterized protein</fullName>
    </submittedName>
</protein>
<dbReference type="EMBL" id="CACRXK020025199">
    <property type="protein sequence ID" value="CAB4039312.1"/>
    <property type="molecule type" value="Genomic_DNA"/>
</dbReference>
<feature type="compositionally biased region" description="Basic and acidic residues" evidence="1">
    <location>
        <begin position="193"/>
        <end position="207"/>
    </location>
</feature>
<gene>
    <name evidence="2" type="ORF">PACLA_8A080441</name>
</gene>
<evidence type="ECO:0000313" key="2">
    <source>
        <dbReference type="EMBL" id="CAB4039312.1"/>
    </source>
</evidence>
<keyword evidence="3" id="KW-1185">Reference proteome</keyword>
<organism evidence="2 3">
    <name type="scientific">Paramuricea clavata</name>
    <name type="common">Red gorgonian</name>
    <name type="synonym">Violescent sea-whip</name>
    <dbReference type="NCBI Taxonomy" id="317549"/>
    <lineage>
        <taxon>Eukaryota</taxon>
        <taxon>Metazoa</taxon>
        <taxon>Cnidaria</taxon>
        <taxon>Anthozoa</taxon>
        <taxon>Octocorallia</taxon>
        <taxon>Malacalcyonacea</taxon>
        <taxon>Plexauridae</taxon>
        <taxon>Paramuricea</taxon>
    </lineage>
</organism>
<feature type="region of interest" description="Disordered" evidence="1">
    <location>
        <begin position="162"/>
        <end position="207"/>
    </location>
</feature>
<evidence type="ECO:0000313" key="3">
    <source>
        <dbReference type="Proteomes" id="UP001152795"/>
    </source>
</evidence>
<sequence>MNQRKSEIRRRDLDEKLGTDDFEAFFNGPRAKEIKEMFKNAAKDGNPMGSEEERFFVTRTLRHKTSSGGPAKLLWDAELSKLRGTHENASSVVPAAVCSRHAAVLYLVKRQSPGRVADGETGTTGEANGALIGNYHIETEAEGDARVQKLIDQLTHGTVPPLVDVRLLPTDEPHMTTRNPEPEQGDGGEETVEGSKGKGGKDKGDGG</sequence>